<organism evidence="2 3">
    <name type="scientific">Elioraea tepida</name>
    <dbReference type="NCBI Taxonomy" id="2843330"/>
    <lineage>
        <taxon>Bacteria</taxon>
        <taxon>Pseudomonadati</taxon>
        <taxon>Pseudomonadota</taxon>
        <taxon>Alphaproteobacteria</taxon>
        <taxon>Acetobacterales</taxon>
        <taxon>Elioraeaceae</taxon>
        <taxon>Elioraea</taxon>
    </lineage>
</organism>
<keyword evidence="3" id="KW-1185">Reference proteome</keyword>
<feature type="domain" description="HTH luxR-type" evidence="1">
    <location>
        <begin position="306"/>
        <end position="363"/>
    </location>
</feature>
<sequence length="372" mass="38650">MQNDAVLALALAFSEAGLDGAPLREALGRLAAATGAEEALLYRSGPAGGWVDVQSIRTGEDVLAAYQREFIPRNPRERVWAAMPAGVAVDIDRLVDPDEVAVGPLAAFMRRSGFPARHVCGIRLDLGQGEVARLSLGRNGLGGFAPRALDLLSALGPHLVGMLRARALLDASPPGRRPQAFGIDEIEVLPQPLAIISGTPPLLVANAALRRLARRRDGLTFGHARLAASDPRADSALARAIEALAHGVGPGVPPVRSVAVPRRGHALPYVVQVMALRGAPPRAHAVLLAVTDPAAGKPDPRLLRDVLGLTQAEAALAAELAAGATLAAAARARGISLETARTQLKSVLGKTGCARQQDLARLLARLAPEPGG</sequence>
<gene>
    <name evidence="2" type="ORF">KO353_05015</name>
</gene>
<reference evidence="2" key="1">
    <citation type="submission" date="2021-06" db="EMBL/GenBank/DDBJ databases">
        <title>Elioraea tepida, sp. nov., a moderately thermophilic aerobic anoxygenic phototrophic bacterium isolated from an alkaline siliceous hot spring mat community in Yellowstone National Park, WY, USA.</title>
        <authorList>
            <person name="Saini M.K."/>
            <person name="Yoshida S."/>
            <person name="Sebastian A."/>
            <person name="Hirose S."/>
            <person name="Hara E."/>
            <person name="Tamaki H."/>
            <person name="Soulier N.T."/>
            <person name="Albert I."/>
            <person name="Hanada S."/>
            <person name="Bryant D.A."/>
            <person name="Tank M."/>
        </authorList>
    </citation>
    <scope>NUCLEOTIDE SEQUENCE</scope>
    <source>
        <strain evidence="2">MS-P2</strain>
    </source>
</reference>
<proteinExistence type="predicted"/>
<dbReference type="GO" id="GO:0006355">
    <property type="term" value="P:regulation of DNA-templated transcription"/>
    <property type="evidence" value="ECO:0007669"/>
    <property type="project" value="InterPro"/>
</dbReference>
<dbReference type="KEGG" id="elio:KO353_05015"/>
<name>A0A975U364_9PROT</name>
<dbReference type="EMBL" id="CP076448">
    <property type="protein sequence ID" value="QXM25576.1"/>
    <property type="molecule type" value="Genomic_DNA"/>
</dbReference>
<evidence type="ECO:0000313" key="3">
    <source>
        <dbReference type="Proteomes" id="UP000694001"/>
    </source>
</evidence>
<dbReference type="AlphaFoldDB" id="A0A975U364"/>
<dbReference type="Proteomes" id="UP000694001">
    <property type="component" value="Chromosome"/>
</dbReference>
<evidence type="ECO:0000259" key="1">
    <source>
        <dbReference type="SMART" id="SM00421"/>
    </source>
</evidence>
<dbReference type="RefSeq" id="WP_218286632.1">
    <property type="nucleotide sequence ID" value="NZ_CP076448.1"/>
</dbReference>
<accession>A0A975U364</accession>
<dbReference type="InterPro" id="IPR000792">
    <property type="entry name" value="Tscrpt_reg_LuxR_C"/>
</dbReference>
<protein>
    <recommendedName>
        <fullName evidence="1">HTH luxR-type domain-containing protein</fullName>
    </recommendedName>
</protein>
<dbReference type="SMART" id="SM00421">
    <property type="entry name" value="HTH_LUXR"/>
    <property type="match status" value="1"/>
</dbReference>
<evidence type="ECO:0000313" key="2">
    <source>
        <dbReference type="EMBL" id="QXM25576.1"/>
    </source>
</evidence>